<evidence type="ECO:0008006" key="3">
    <source>
        <dbReference type="Google" id="ProtNLM"/>
    </source>
</evidence>
<dbReference type="EMBL" id="AMXE01000028">
    <property type="protein sequence ID" value="ENO88250.1"/>
    <property type="molecule type" value="Genomic_DNA"/>
</dbReference>
<accession>N6Y9Q5</accession>
<dbReference type="STRING" id="1123367.GCA_000621305_02907"/>
<protein>
    <recommendedName>
        <fullName evidence="3">PilZ domain-containing protein</fullName>
    </recommendedName>
</protein>
<keyword evidence="2" id="KW-1185">Reference proteome</keyword>
<dbReference type="RefSeq" id="WP_004337442.1">
    <property type="nucleotide sequence ID" value="NZ_AMXE01000028.1"/>
</dbReference>
<sequence length="144" mass="15489">MSGDRPGEAVPAIDDAAGERRGSQRFVARRRGEPCFWVVVGEERIALNDLSAEGFSYPADEPRESGGAFGFVLQRDGVPDEIRGRAEVANFLAGAAQTGCRFVSLEDDGAERLRDWLIAHVLMTATVRITEKDAAAIVSGPSLI</sequence>
<evidence type="ECO:0000313" key="1">
    <source>
        <dbReference type="EMBL" id="ENO88250.1"/>
    </source>
</evidence>
<proteinExistence type="predicted"/>
<dbReference type="AlphaFoldDB" id="N6Y9Q5"/>
<dbReference type="OrthoDB" id="8526691at2"/>
<comment type="caution">
    <text evidence="1">The sequence shown here is derived from an EMBL/GenBank/DDBJ whole genome shotgun (WGS) entry which is preliminary data.</text>
</comment>
<organism evidence="1 2">
    <name type="scientific">Thauera linaloolentis (strain DSM 12138 / JCM 21573 / CCUG 41526 / CIP 105981 / IAM 15112 / NBRC 102519 / 47Lol)</name>
    <dbReference type="NCBI Taxonomy" id="1123367"/>
    <lineage>
        <taxon>Bacteria</taxon>
        <taxon>Pseudomonadati</taxon>
        <taxon>Pseudomonadota</taxon>
        <taxon>Betaproteobacteria</taxon>
        <taxon>Rhodocyclales</taxon>
        <taxon>Zoogloeaceae</taxon>
        <taxon>Thauera</taxon>
    </lineage>
</organism>
<name>N6Y9Q5_THAL4</name>
<dbReference type="Proteomes" id="UP000013232">
    <property type="component" value="Unassembled WGS sequence"/>
</dbReference>
<dbReference type="eggNOG" id="ENOG503438D">
    <property type="taxonomic scope" value="Bacteria"/>
</dbReference>
<reference evidence="1 2" key="1">
    <citation type="submission" date="2012-09" db="EMBL/GenBank/DDBJ databases">
        <title>Draft Genome Sequences of 6 Strains from Genus Thauera.</title>
        <authorList>
            <person name="Liu B."/>
            <person name="Shapleigh J.P."/>
            <person name="Frostegard A.H."/>
        </authorList>
    </citation>
    <scope>NUCLEOTIDE SEQUENCE [LARGE SCALE GENOMIC DNA]</scope>
    <source>
        <strain evidence="2">47Lol / DSM 12138</strain>
    </source>
</reference>
<evidence type="ECO:0000313" key="2">
    <source>
        <dbReference type="Proteomes" id="UP000013232"/>
    </source>
</evidence>
<gene>
    <name evidence="1" type="ORF">C666_09320</name>
</gene>